<feature type="region of interest" description="Disordered" evidence="1">
    <location>
        <begin position="88"/>
        <end position="110"/>
    </location>
</feature>
<accession>A0A2K3PCS1</accession>
<dbReference type="Proteomes" id="UP000236291">
    <property type="component" value="Unassembled WGS sequence"/>
</dbReference>
<dbReference type="EMBL" id="ASHM01005813">
    <property type="protein sequence ID" value="PNY13098.1"/>
    <property type="molecule type" value="Genomic_DNA"/>
</dbReference>
<sequence>MGCFLQCFGLSTKRKRRKALYKVLAGENQKYGNYEVLANAMTEKSIIPYSETRGRDQEMEKNDVKCKKKKKVSFNLNVQIYEPNPSSYQVLDNEEDENEESEGRILGEGSAVSTIRYPSNHRYHNCSYYDHEEDDDIAYEESDIDDEFDEGYGWDDDCSDESLENYGDGEVCDQNSKQKKDGMKNQMPLSPDDTELKSNLNGQERSVNMNSVLSPVENLTQWKAIKAKVISSKHRRKENVPSEETTSMPLVSETGSKFSTCVLESNDIQSKPLLKEIAVDSSLSNWLVSPSYNVSNTIRCQ</sequence>
<gene>
    <name evidence="2" type="ORF">L195_g009745</name>
</gene>
<evidence type="ECO:0000313" key="2">
    <source>
        <dbReference type="EMBL" id="PNY13098.1"/>
    </source>
</evidence>
<reference evidence="2 3" key="2">
    <citation type="journal article" date="2017" name="Front. Plant Sci.">
        <title>Gene Classification and Mining of Molecular Markers Useful in Red Clover (Trifolium pratense) Breeding.</title>
        <authorList>
            <person name="Istvanek J."/>
            <person name="Dluhosova J."/>
            <person name="Dluhos P."/>
            <person name="Patkova L."/>
            <person name="Nedelnik J."/>
            <person name="Repkova J."/>
        </authorList>
    </citation>
    <scope>NUCLEOTIDE SEQUENCE [LARGE SCALE GENOMIC DNA]</scope>
    <source>
        <strain evidence="3">cv. Tatra</strain>
        <tissue evidence="2">Young leaves</tissue>
    </source>
</reference>
<organism evidence="2 3">
    <name type="scientific">Trifolium pratense</name>
    <name type="common">Red clover</name>
    <dbReference type="NCBI Taxonomy" id="57577"/>
    <lineage>
        <taxon>Eukaryota</taxon>
        <taxon>Viridiplantae</taxon>
        <taxon>Streptophyta</taxon>
        <taxon>Embryophyta</taxon>
        <taxon>Tracheophyta</taxon>
        <taxon>Spermatophyta</taxon>
        <taxon>Magnoliopsida</taxon>
        <taxon>eudicotyledons</taxon>
        <taxon>Gunneridae</taxon>
        <taxon>Pentapetalae</taxon>
        <taxon>rosids</taxon>
        <taxon>fabids</taxon>
        <taxon>Fabales</taxon>
        <taxon>Fabaceae</taxon>
        <taxon>Papilionoideae</taxon>
        <taxon>50 kb inversion clade</taxon>
        <taxon>NPAAA clade</taxon>
        <taxon>Hologalegina</taxon>
        <taxon>IRL clade</taxon>
        <taxon>Trifolieae</taxon>
        <taxon>Trifolium</taxon>
    </lineage>
</organism>
<dbReference type="InterPro" id="IPR039300">
    <property type="entry name" value="JASON"/>
</dbReference>
<dbReference type="GO" id="GO:0007142">
    <property type="term" value="P:male meiosis II"/>
    <property type="evidence" value="ECO:0007669"/>
    <property type="project" value="InterPro"/>
</dbReference>
<reference evidence="2 3" key="1">
    <citation type="journal article" date="2014" name="Am. J. Bot.">
        <title>Genome assembly and annotation for red clover (Trifolium pratense; Fabaceae).</title>
        <authorList>
            <person name="Istvanek J."/>
            <person name="Jaros M."/>
            <person name="Krenek A."/>
            <person name="Repkova J."/>
        </authorList>
    </citation>
    <scope>NUCLEOTIDE SEQUENCE [LARGE SCALE GENOMIC DNA]</scope>
    <source>
        <strain evidence="3">cv. Tatra</strain>
        <tissue evidence="2">Young leaves</tissue>
    </source>
</reference>
<comment type="caution">
    <text evidence="2">The sequence shown here is derived from an EMBL/GenBank/DDBJ whole genome shotgun (WGS) entry which is preliminary data.</text>
</comment>
<dbReference type="AlphaFoldDB" id="A0A2K3PCS1"/>
<evidence type="ECO:0000256" key="1">
    <source>
        <dbReference type="SAM" id="MobiDB-lite"/>
    </source>
</evidence>
<protein>
    <submittedName>
        <fullName evidence="2">Uncharacterized protein</fullName>
    </submittedName>
</protein>
<name>A0A2K3PCS1_TRIPR</name>
<dbReference type="STRING" id="57577.A0A2K3PCS1"/>
<evidence type="ECO:0000313" key="3">
    <source>
        <dbReference type="Proteomes" id="UP000236291"/>
    </source>
</evidence>
<dbReference type="PANTHER" id="PTHR33318:SF16">
    <property type="entry name" value="FK506-BINDING NUCLEAR-LIKE PROTEIN"/>
    <property type="match status" value="1"/>
</dbReference>
<dbReference type="PANTHER" id="PTHR33318">
    <property type="entry name" value="ASPARTYL/GLUTAMYL-TRNA(ASN/GLN) AMIDOTRANSFERASE SUBUNIT"/>
    <property type="match status" value="1"/>
</dbReference>
<proteinExistence type="predicted"/>
<feature type="region of interest" description="Disordered" evidence="1">
    <location>
        <begin position="165"/>
        <end position="193"/>
    </location>
</feature>